<protein>
    <submittedName>
        <fullName evidence="2">Uncharacterized protein</fullName>
    </submittedName>
</protein>
<evidence type="ECO:0000313" key="3">
    <source>
        <dbReference type="Proteomes" id="UP000251993"/>
    </source>
</evidence>
<feature type="transmembrane region" description="Helical" evidence="1">
    <location>
        <begin position="66"/>
        <end position="86"/>
    </location>
</feature>
<name>A0A344TKS6_9BACT</name>
<proteinExistence type="predicted"/>
<gene>
    <name evidence="2" type="ORF">DR864_16575</name>
</gene>
<dbReference type="EMBL" id="CP030850">
    <property type="protein sequence ID" value="AXE19247.1"/>
    <property type="molecule type" value="Genomic_DNA"/>
</dbReference>
<accession>A0A344TKS6</accession>
<keyword evidence="1" id="KW-0472">Membrane</keyword>
<feature type="transmembrane region" description="Helical" evidence="1">
    <location>
        <begin position="98"/>
        <end position="117"/>
    </location>
</feature>
<dbReference type="AlphaFoldDB" id="A0A344TKS6"/>
<keyword evidence="3" id="KW-1185">Reference proteome</keyword>
<keyword evidence="1" id="KW-0812">Transmembrane</keyword>
<feature type="transmembrane region" description="Helical" evidence="1">
    <location>
        <begin position="27"/>
        <end position="46"/>
    </location>
</feature>
<sequence length="120" mass="13769">MQTNVMPDFSKFSNDPFTPKQIRQLNYLNAVIVGLGCCCLVYWYYLTNGDMLRKIDANSESSLEELMVPLGTVYLLLQGSSGLISFQLIRPMSLRKQWFIIWVSMMLSSIIIGLVFFQKV</sequence>
<dbReference type="RefSeq" id="WP_114068030.1">
    <property type="nucleotide sequence ID" value="NZ_CP030850.1"/>
</dbReference>
<dbReference type="Proteomes" id="UP000251993">
    <property type="component" value="Chromosome"/>
</dbReference>
<organism evidence="2 3">
    <name type="scientific">Runella rosea</name>
    <dbReference type="NCBI Taxonomy" id="2259595"/>
    <lineage>
        <taxon>Bacteria</taxon>
        <taxon>Pseudomonadati</taxon>
        <taxon>Bacteroidota</taxon>
        <taxon>Cytophagia</taxon>
        <taxon>Cytophagales</taxon>
        <taxon>Spirosomataceae</taxon>
        <taxon>Runella</taxon>
    </lineage>
</organism>
<evidence type="ECO:0000256" key="1">
    <source>
        <dbReference type="SAM" id="Phobius"/>
    </source>
</evidence>
<dbReference type="OrthoDB" id="9838103at2"/>
<dbReference type="KEGG" id="run:DR864_16575"/>
<evidence type="ECO:0000313" key="2">
    <source>
        <dbReference type="EMBL" id="AXE19247.1"/>
    </source>
</evidence>
<reference evidence="2 3" key="1">
    <citation type="submission" date="2018-07" db="EMBL/GenBank/DDBJ databases">
        <title>Genome sequencing of Runella.</title>
        <authorList>
            <person name="Baek M.-G."/>
            <person name="Yi H."/>
        </authorList>
    </citation>
    <scope>NUCLEOTIDE SEQUENCE [LARGE SCALE GENOMIC DNA]</scope>
    <source>
        <strain evidence="2 3">HYN0085</strain>
    </source>
</reference>
<keyword evidence="1" id="KW-1133">Transmembrane helix</keyword>